<keyword evidence="2" id="KW-0378">Hydrolase</keyword>
<dbReference type="InterPro" id="IPR025724">
    <property type="entry name" value="GAG-pre-integrase_dom"/>
</dbReference>
<evidence type="ECO:0000256" key="4">
    <source>
        <dbReference type="SAM" id="MobiDB-lite"/>
    </source>
</evidence>
<keyword evidence="1" id="KW-0479">Metal-binding</keyword>
<dbReference type="InterPro" id="IPR039537">
    <property type="entry name" value="Retrotran_Ty1/copia-like"/>
</dbReference>
<proteinExistence type="predicted"/>
<evidence type="ECO:0000256" key="1">
    <source>
        <dbReference type="ARBA" id="ARBA00022723"/>
    </source>
</evidence>
<evidence type="ECO:0000256" key="2">
    <source>
        <dbReference type="ARBA" id="ARBA00022801"/>
    </source>
</evidence>
<evidence type="ECO:0000313" key="8">
    <source>
        <dbReference type="Proteomes" id="UP000321393"/>
    </source>
</evidence>
<dbReference type="InterPro" id="IPR036875">
    <property type="entry name" value="Znf_CCHC_sf"/>
</dbReference>
<dbReference type="Pfam" id="PF00098">
    <property type="entry name" value="zf-CCHC"/>
    <property type="match status" value="1"/>
</dbReference>
<protein>
    <submittedName>
        <fullName evidence="7">Gag/pol protein</fullName>
    </submittedName>
</protein>
<gene>
    <name evidence="7" type="ORF">E6C27_scaffold24G00280</name>
</gene>
<dbReference type="Gene3D" id="4.10.60.10">
    <property type="entry name" value="Zinc finger, CCHC-type"/>
    <property type="match status" value="1"/>
</dbReference>
<dbReference type="GO" id="GO:0008270">
    <property type="term" value="F:zinc ion binding"/>
    <property type="evidence" value="ECO:0007669"/>
    <property type="project" value="UniProtKB-KW"/>
</dbReference>
<organism evidence="7 8">
    <name type="scientific">Cucumis melo var. makuwa</name>
    <name type="common">Oriental melon</name>
    <dbReference type="NCBI Taxonomy" id="1194695"/>
    <lineage>
        <taxon>Eukaryota</taxon>
        <taxon>Viridiplantae</taxon>
        <taxon>Streptophyta</taxon>
        <taxon>Embryophyta</taxon>
        <taxon>Tracheophyta</taxon>
        <taxon>Spermatophyta</taxon>
        <taxon>Magnoliopsida</taxon>
        <taxon>eudicotyledons</taxon>
        <taxon>Gunneridae</taxon>
        <taxon>Pentapetalae</taxon>
        <taxon>rosids</taxon>
        <taxon>fabids</taxon>
        <taxon>Cucurbitales</taxon>
        <taxon>Cucurbitaceae</taxon>
        <taxon>Benincaseae</taxon>
        <taxon>Cucumis</taxon>
    </lineage>
</organism>
<dbReference type="Pfam" id="PF00665">
    <property type="entry name" value="rve"/>
    <property type="match status" value="1"/>
</dbReference>
<dbReference type="PANTHER" id="PTHR42648">
    <property type="entry name" value="TRANSPOSASE, PUTATIVE-RELATED"/>
    <property type="match status" value="1"/>
</dbReference>
<dbReference type="GO" id="GO:0015074">
    <property type="term" value="P:DNA integration"/>
    <property type="evidence" value="ECO:0007669"/>
    <property type="project" value="InterPro"/>
</dbReference>
<reference evidence="7 8" key="1">
    <citation type="submission" date="2019-08" db="EMBL/GenBank/DDBJ databases">
        <title>Draft genome sequences of two oriental melons (Cucumis melo L. var makuwa).</title>
        <authorList>
            <person name="Kwon S.-Y."/>
        </authorList>
    </citation>
    <scope>NUCLEOTIDE SEQUENCE [LARGE SCALE GENOMIC DNA]</scope>
    <source>
        <strain evidence="8">cv. SW 3</strain>
        <tissue evidence="7">Leaf</tissue>
    </source>
</reference>
<evidence type="ECO:0000313" key="7">
    <source>
        <dbReference type="EMBL" id="KAA0054309.1"/>
    </source>
</evidence>
<dbReference type="InterPro" id="IPR043502">
    <property type="entry name" value="DNA/RNA_pol_sf"/>
</dbReference>
<feature type="region of interest" description="Disordered" evidence="4">
    <location>
        <begin position="207"/>
        <end position="245"/>
    </location>
</feature>
<evidence type="ECO:0000259" key="5">
    <source>
        <dbReference type="PROSITE" id="PS50158"/>
    </source>
</evidence>
<dbReference type="Pfam" id="PF14223">
    <property type="entry name" value="Retrotran_gag_2"/>
    <property type="match status" value="1"/>
</dbReference>
<dbReference type="PANTHER" id="PTHR42648:SF27">
    <property type="entry name" value="RNA-DIRECTED DNA POLYMERASE"/>
    <property type="match status" value="1"/>
</dbReference>
<dbReference type="InterPro" id="IPR001584">
    <property type="entry name" value="Integrase_cat-core"/>
</dbReference>
<dbReference type="SMART" id="SM00343">
    <property type="entry name" value="ZnF_C2HC"/>
    <property type="match status" value="1"/>
</dbReference>
<evidence type="ECO:0000256" key="3">
    <source>
        <dbReference type="PROSITE-ProRule" id="PRU00047"/>
    </source>
</evidence>
<dbReference type="AlphaFoldDB" id="A0A5A7ULH1"/>
<dbReference type="Gene3D" id="3.30.420.10">
    <property type="entry name" value="Ribonuclease H-like superfamily/Ribonuclease H"/>
    <property type="match status" value="1"/>
</dbReference>
<accession>A0A5A7ULH1</accession>
<dbReference type="CDD" id="cd09272">
    <property type="entry name" value="RNase_HI_RT_Ty1"/>
    <property type="match status" value="1"/>
</dbReference>
<dbReference type="Proteomes" id="UP000321393">
    <property type="component" value="Unassembled WGS sequence"/>
</dbReference>
<dbReference type="PROSITE" id="PS50994">
    <property type="entry name" value="INTEGRASE"/>
    <property type="match status" value="1"/>
</dbReference>
<dbReference type="InterPro" id="IPR001878">
    <property type="entry name" value="Znf_CCHC"/>
</dbReference>
<dbReference type="Pfam" id="PF13976">
    <property type="entry name" value="gag_pre-integrs"/>
    <property type="match status" value="1"/>
</dbReference>
<keyword evidence="3" id="KW-0863">Zinc-finger</keyword>
<sequence length="1041" mass="118338">MTSATLNMLAADKLNGNNYASWKNTINTVLIIDDLRFVLVEECPQVPAANATRTVREPYERWAKENEKARAYILASLSEVLAKKHESMLTAREIMNSLQEMFGQASYQIKHDALKYIINARMNEGASVREHVINMMVHFNVAEMNGAVIDEASQVSFILESLPESFLQFRSNAVMNKIAYTLTTLLNELQTFESLMKIKGQKGEVNVATSTRKFHRGSTSGTKSMPSSSGNKKWKKKKGGQGNKANLAAAKTTKKAKAAKGICFHCNQEGHWKRNCPKYLAEKKKAKQGHINLNRIERLVKNGLLSELEENSLPVCESCLEGKMTKRPFTRKGHRAKEPLELVHSDLCGPMNVKARGGFEYFITFTDDYSRYGYVYLMQHKSEALEKFKEYKAEVEKALSKTIKTFRSDRGGEYMDLKFQNYLMECGIVSQLSAPGTPQQNGVSERRNRTLLDMVRSMMSYAHLPNSFWGYAVQTAVYILNFVPSKSVSETPLKLWNGRKEEDHIREHNPRSKIVLNELSKYTTEPSTRVVEEPSALTRVVHVGSSTRTHQPQSLREPRRSGRVTNLPIRYMSLTETLTVISDGDIEDPLTFKKAMEDVDKDEWIKAMNLELESMYFNSVWDLVDQPDGVKPIGCKWIYKRKRGADGKVQTFKARLVAKGYTQVEGVDYEETFSHVAMLKSIRILLSIAAYFNYEIWQMDVKTAFLNGNLKETIYMQQPEGFIIPGLLTDIKQWLATQFQMKDLGEAQFVLGIQIFRDRKNKMLALSQASYIDKIVVKYSMQNSKRDLLPFRHGVTLSKEQCPKTPQDVEEMRHIPYASAVGSLMYAMLCTRPDICYAVGIVSRYQSNPGLAHWTAVKTILKYLRRTRDYMLVYGSKDLILTGYTDSDFQTDRDSRKSTSGSVFTLNGGAVVWRSIKQGCIADSTMEVEYVAACEAAKEVVWLRNFLIDLEVVPNMSKPITLYCDNNGVVANSREPRSHKRGKHIERKYHLIREIVHRGDVIVTQIGSTHNVADPFTKPLTAKVFEGHLESLGVRDMPHLT</sequence>
<dbReference type="PROSITE" id="PS50158">
    <property type="entry name" value="ZF_CCHC"/>
    <property type="match status" value="1"/>
</dbReference>
<dbReference type="InterPro" id="IPR012337">
    <property type="entry name" value="RNaseH-like_sf"/>
</dbReference>
<dbReference type="Pfam" id="PF07727">
    <property type="entry name" value="RVT_2"/>
    <property type="match status" value="1"/>
</dbReference>
<dbReference type="InterPro" id="IPR036397">
    <property type="entry name" value="RNaseH_sf"/>
</dbReference>
<feature type="domain" description="Integrase catalytic" evidence="6">
    <location>
        <begin position="335"/>
        <end position="500"/>
    </location>
</feature>
<dbReference type="SUPFAM" id="SSF56672">
    <property type="entry name" value="DNA/RNA polymerases"/>
    <property type="match status" value="1"/>
</dbReference>
<comment type="caution">
    <text evidence="7">The sequence shown here is derived from an EMBL/GenBank/DDBJ whole genome shotgun (WGS) entry which is preliminary data.</text>
</comment>
<dbReference type="SUPFAM" id="SSF53098">
    <property type="entry name" value="Ribonuclease H-like"/>
    <property type="match status" value="1"/>
</dbReference>
<feature type="domain" description="CCHC-type" evidence="5">
    <location>
        <begin position="263"/>
        <end position="278"/>
    </location>
</feature>
<evidence type="ECO:0000259" key="6">
    <source>
        <dbReference type="PROSITE" id="PS50994"/>
    </source>
</evidence>
<dbReference type="EMBL" id="SSTE01008830">
    <property type="protein sequence ID" value="KAA0054309.1"/>
    <property type="molecule type" value="Genomic_DNA"/>
</dbReference>
<dbReference type="InterPro" id="IPR013103">
    <property type="entry name" value="RVT_2"/>
</dbReference>
<dbReference type="GO" id="GO:0003676">
    <property type="term" value="F:nucleic acid binding"/>
    <property type="evidence" value="ECO:0007669"/>
    <property type="project" value="InterPro"/>
</dbReference>
<name>A0A5A7ULH1_CUCMM</name>
<dbReference type="GO" id="GO:0016787">
    <property type="term" value="F:hydrolase activity"/>
    <property type="evidence" value="ECO:0007669"/>
    <property type="project" value="UniProtKB-KW"/>
</dbReference>
<dbReference type="SUPFAM" id="SSF57756">
    <property type="entry name" value="Retrovirus zinc finger-like domains"/>
    <property type="match status" value="1"/>
</dbReference>
<dbReference type="OrthoDB" id="994562at2759"/>
<keyword evidence="3" id="KW-0862">Zinc</keyword>
<feature type="compositionally biased region" description="Low complexity" evidence="4">
    <location>
        <begin position="217"/>
        <end position="231"/>
    </location>
</feature>